<comment type="similarity">
    <text evidence="2">Belongs to the NPC2 family.</text>
</comment>
<dbReference type="Pfam" id="PF02221">
    <property type="entry name" value="E1_DerP2_DerF2"/>
    <property type="match status" value="1"/>
</dbReference>
<dbReference type="Gene3D" id="2.60.40.770">
    <property type="match status" value="1"/>
</dbReference>
<evidence type="ECO:0000256" key="2">
    <source>
        <dbReference type="ARBA" id="ARBA00006370"/>
    </source>
</evidence>
<gene>
    <name evidence="5" type="ORF">M513_09678</name>
    <name evidence="6" type="ORF">M514_09678</name>
</gene>
<reference evidence="5 7" key="1">
    <citation type="journal article" date="2014" name="Nat. Genet.">
        <title>Genome and transcriptome of the porcine whipworm Trichuris suis.</title>
        <authorList>
            <person name="Jex A.R."/>
            <person name="Nejsum P."/>
            <person name="Schwarz E.M."/>
            <person name="Hu L."/>
            <person name="Young N.D."/>
            <person name="Hall R.S."/>
            <person name="Korhonen P.K."/>
            <person name="Liao S."/>
            <person name="Thamsborg S."/>
            <person name="Xia J."/>
            <person name="Xu P."/>
            <person name="Wang S."/>
            <person name="Scheerlinck J.P."/>
            <person name="Hofmann A."/>
            <person name="Sternberg P.W."/>
            <person name="Wang J."/>
            <person name="Gasser R.B."/>
        </authorList>
    </citation>
    <scope>NUCLEOTIDE SEQUENCE [LARGE SCALE GENOMIC DNA]</scope>
    <source>
        <strain evidence="6">DCEP-RM93F</strain>
        <strain evidence="5">DCEP-RM93M</strain>
    </source>
</reference>
<feature type="domain" description="MD-2-related lipid-recognition" evidence="4">
    <location>
        <begin position="62"/>
        <end position="184"/>
    </location>
</feature>
<dbReference type="InterPro" id="IPR003172">
    <property type="entry name" value="ML_dom"/>
</dbReference>
<keyword evidence="3" id="KW-0964">Secreted</keyword>
<dbReference type="Proteomes" id="UP000030764">
    <property type="component" value="Unassembled WGS sequence"/>
</dbReference>
<dbReference type="EMBL" id="KL367569">
    <property type="protein sequence ID" value="KFD63627.1"/>
    <property type="molecule type" value="Genomic_DNA"/>
</dbReference>
<dbReference type="PANTHER" id="PTHR11306:SF68">
    <property type="entry name" value="NPC INTRACELLULAR CHOLESTEROL TRANSPORTER 2"/>
    <property type="match status" value="1"/>
</dbReference>
<dbReference type="Proteomes" id="UP000030758">
    <property type="component" value="Unassembled WGS sequence"/>
</dbReference>
<evidence type="ECO:0000256" key="1">
    <source>
        <dbReference type="ARBA" id="ARBA00004613"/>
    </source>
</evidence>
<accession>A0A085LWR5</accession>
<dbReference type="AlphaFoldDB" id="A0A085LWR5"/>
<organism evidence="5 7">
    <name type="scientific">Trichuris suis</name>
    <name type="common">pig whipworm</name>
    <dbReference type="NCBI Taxonomy" id="68888"/>
    <lineage>
        <taxon>Eukaryota</taxon>
        <taxon>Metazoa</taxon>
        <taxon>Ecdysozoa</taxon>
        <taxon>Nematoda</taxon>
        <taxon>Enoplea</taxon>
        <taxon>Dorylaimia</taxon>
        <taxon>Trichinellida</taxon>
        <taxon>Trichuridae</taxon>
        <taxon>Trichuris</taxon>
    </lineage>
</organism>
<evidence type="ECO:0000313" key="6">
    <source>
        <dbReference type="EMBL" id="KFD63627.1"/>
    </source>
</evidence>
<dbReference type="FunFam" id="2.60.40.770:FF:000001">
    <property type="entry name" value="NPC intracellular cholesterol transporter 2"/>
    <property type="match status" value="1"/>
</dbReference>
<evidence type="ECO:0000256" key="3">
    <source>
        <dbReference type="ARBA" id="ARBA00022525"/>
    </source>
</evidence>
<dbReference type="InterPro" id="IPR014756">
    <property type="entry name" value="Ig_E-set"/>
</dbReference>
<keyword evidence="7" id="KW-1185">Reference proteome</keyword>
<comment type="subcellular location">
    <subcellularLocation>
        <location evidence="1">Secreted</location>
    </subcellularLocation>
</comment>
<dbReference type="SUPFAM" id="SSF81296">
    <property type="entry name" value="E set domains"/>
    <property type="match status" value="1"/>
</dbReference>
<dbReference type="InterPro" id="IPR039670">
    <property type="entry name" value="NPC2-like"/>
</dbReference>
<dbReference type="EMBL" id="KL363271">
    <property type="protein sequence ID" value="KFD49411.1"/>
    <property type="molecule type" value="Genomic_DNA"/>
</dbReference>
<sequence length="212" mass="24346">MPTIGASIIKAEATGQRNSQTIARTLVDDHCCNMHPNGKTLKWALLLLAYLTYVKGGEWISYSDCGSKAKLIWIDVDPCDDAYNCTLKRGADTVLSIRFAPKETITKLNVVMQTKVRFEYKPFKMDNPDACKDSGLTCSLQPNKEVTYRKVFHIKQEYPKAIVHVRFQLVDQNGNDQICVYMPFHIDDVSHKWIDWGDERKRRMAAKREVRT</sequence>
<dbReference type="GO" id="GO:0005576">
    <property type="term" value="C:extracellular region"/>
    <property type="evidence" value="ECO:0007669"/>
    <property type="project" value="UniProtKB-SubCell"/>
</dbReference>
<evidence type="ECO:0000259" key="4">
    <source>
        <dbReference type="SMART" id="SM00737"/>
    </source>
</evidence>
<evidence type="ECO:0000313" key="5">
    <source>
        <dbReference type="EMBL" id="KFD49411.1"/>
    </source>
</evidence>
<dbReference type="GO" id="GO:0032934">
    <property type="term" value="F:sterol binding"/>
    <property type="evidence" value="ECO:0007669"/>
    <property type="project" value="InterPro"/>
</dbReference>
<protein>
    <recommendedName>
        <fullName evidence="4">MD-2-related lipid-recognition domain-containing protein</fullName>
    </recommendedName>
</protein>
<dbReference type="GO" id="GO:0015918">
    <property type="term" value="P:sterol transport"/>
    <property type="evidence" value="ECO:0007669"/>
    <property type="project" value="InterPro"/>
</dbReference>
<evidence type="ECO:0000313" key="7">
    <source>
        <dbReference type="Proteomes" id="UP000030764"/>
    </source>
</evidence>
<dbReference type="SMART" id="SM00737">
    <property type="entry name" value="ML"/>
    <property type="match status" value="1"/>
</dbReference>
<dbReference type="PANTHER" id="PTHR11306">
    <property type="entry name" value="NIEMANN PICK TYPE C2 PROTEIN NPC2-RELATED"/>
    <property type="match status" value="1"/>
</dbReference>
<name>A0A085LWR5_9BILA</name>
<proteinExistence type="inferred from homology"/>